<protein>
    <submittedName>
        <fullName evidence="1">Uncharacterized protein</fullName>
    </submittedName>
</protein>
<organism evidence="1 2">
    <name type="scientific">Bacillus cereus</name>
    <dbReference type="NCBI Taxonomy" id="1396"/>
    <lineage>
        <taxon>Bacteria</taxon>
        <taxon>Bacillati</taxon>
        <taxon>Bacillota</taxon>
        <taxon>Bacilli</taxon>
        <taxon>Bacillales</taxon>
        <taxon>Bacillaceae</taxon>
        <taxon>Bacillus</taxon>
        <taxon>Bacillus cereus group</taxon>
    </lineage>
</organism>
<reference evidence="1 2" key="1">
    <citation type="submission" date="2017-09" db="EMBL/GenBank/DDBJ databases">
        <title>Large-scale bioinformatics analysis of Bacillus genomes uncovers conserved roles of natural products in bacterial physiology.</title>
        <authorList>
            <consortium name="Agbiome Team Llc"/>
            <person name="Bleich R.M."/>
            <person name="Grubbs K.J."/>
            <person name="Santa Maria K.C."/>
            <person name="Allen S.E."/>
            <person name="Farag S."/>
            <person name="Shank E.A."/>
            <person name="Bowers A."/>
        </authorList>
    </citation>
    <scope>NUCLEOTIDE SEQUENCE [LARGE SCALE GENOMIC DNA]</scope>
    <source>
        <strain evidence="1 2">AFS083741</strain>
    </source>
</reference>
<proteinExistence type="predicted"/>
<dbReference type="RefSeq" id="WP_098582628.1">
    <property type="nucleotide sequence ID" value="NZ_NUWJ01000016.1"/>
</dbReference>
<dbReference type="EMBL" id="NUWJ01000016">
    <property type="protein sequence ID" value="PFK27801.1"/>
    <property type="molecule type" value="Genomic_DNA"/>
</dbReference>
<dbReference type="Proteomes" id="UP000224413">
    <property type="component" value="Unassembled WGS sequence"/>
</dbReference>
<accession>A0A9X7A1Y8</accession>
<comment type="caution">
    <text evidence="1">The sequence shown here is derived from an EMBL/GenBank/DDBJ whole genome shotgun (WGS) entry which is preliminary data.</text>
</comment>
<sequence length="96" mass="10803">MGNIKVEQISENEVRIILPDGENCTSQKPRDISKEDIAKDIEVEKLSNKELKLILPEGMQSKAESMTIEELYHSLTDVLVAAPNRRGNDFCGLDIF</sequence>
<gene>
    <name evidence="1" type="ORF">COI98_01380</name>
</gene>
<dbReference type="AlphaFoldDB" id="A0A9X7A1Y8"/>
<evidence type="ECO:0000313" key="2">
    <source>
        <dbReference type="Proteomes" id="UP000224413"/>
    </source>
</evidence>
<name>A0A9X7A1Y8_BACCE</name>
<evidence type="ECO:0000313" key="1">
    <source>
        <dbReference type="EMBL" id="PFK27801.1"/>
    </source>
</evidence>